<dbReference type="SUPFAM" id="SSF55874">
    <property type="entry name" value="ATPase domain of HSP90 chaperone/DNA topoisomerase II/histidine kinase"/>
    <property type="match status" value="1"/>
</dbReference>
<feature type="domain" description="Histidine kinase/HSP90-like ATPase" evidence="2">
    <location>
        <begin position="485"/>
        <end position="598"/>
    </location>
</feature>
<gene>
    <name evidence="4" type="ORF">DWY69_06100</name>
    <name evidence="3" type="ORF">DXC51_02140</name>
</gene>
<dbReference type="InterPro" id="IPR003594">
    <property type="entry name" value="HATPase_dom"/>
</dbReference>
<dbReference type="OrthoDB" id="138378at2"/>
<dbReference type="Gene3D" id="6.10.340.10">
    <property type="match status" value="1"/>
</dbReference>
<evidence type="ECO:0000256" key="1">
    <source>
        <dbReference type="SAM" id="Phobius"/>
    </source>
</evidence>
<dbReference type="Proteomes" id="UP000261166">
    <property type="component" value="Unassembled WGS sequence"/>
</dbReference>
<protein>
    <recommendedName>
        <fullName evidence="2">Histidine kinase/HSP90-like ATPase domain-containing protein</fullName>
    </recommendedName>
</protein>
<dbReference type="GO" id="GO:0016020">
    <property type="term" value="C:membrane"/>
    <property type="evidence" value="ECO:0007669"/>
    <property type="project" value="InterPro"/>
</dbReference>
<dbReference type="Gene3D" id="3.30.565.10">
    <property type="entry name" value="Histidine kinase-like ATPase, C-terminal domain"/>
    <property type="match status" value="1"/>
</dbReference>
<dbReference type="Pfam" id="PF02518">
    <property type="entry name" value="HATPase_c"/>
    <property type="match status" value="1"/>
</dbReference>
<keyword evidence="5" id="KW-1185">Reference proteome</keyword>
<dbReference type="Proteomes" id="UP000260812">
    <property type="component" value="Unassembled WGS sequence"/>
</dbReference>
<comment type="caution">
    <text evidence="3">The sequence shown here is derived from an EMBL/GenBank/DDBJ whole genome shotgun (WGS) entry which is preliminary data.</text>
</comment>
<dbReference type="InterPro" id="IPR010559">
    <property type="entry name" value="Sig_transdc_His_kin_internal"/>
</dbReference>
<keyword evidence="1" id="KW-0472">Membrane</keyword>
<evidence type="ECO:0000313" key="5">
    <source>
        <dbReference type="Proteomes" id="UP000260812"/>
    </source>
</evidence>
<evidence type="ECO:0000313" key="4">
    <source>
        <dbReference type="EMBL" id="RGE73055.1"/>
    </source>
</evidence>
<dbReference type="EMBL" id="QVLU01000004">
    <property type="protein sequence ID" value="RGE73055.1"/>
    <property type="molecule type" value="Genomic_DNA"/>
</dbReference>
<feature type="transmembrane region" description="Helical" evidence="1">
    <location>
        <begin position="291"/>
        <end position="317"/>
    </location>
</feature>
<dbReference type="Pfam" id="PF06580">
    <property type="entry name" value="His_kinase"/>
    <property type="match status" value="1"/>
</dbReference>
<dbReference type="InterPro" id="IPR036890">
    <property type="entry name" value="HATPase_C_sf"/>
</dbReference>
<accession>A0A3E3IDL8</accession>
<dbReference type="AlphaFoldDB" id="A0A3E3IDL8"/>
<organism evidence="3 5">
    <name type="scientific">Eisenbergiella massiliensis</name>
    <dbReference type="NCBI Taxonomy" id="1720294"/>
    <lineage>
        <taxon>Bacteria</taxon>
        <taxon>Bacillati</taxon>
        <taxon>Bacillota</taxon>
        <taxon>Clostridia</taxon>
        <taxon>Lachnospirales</taxon>
        <taxon>Lachnospiraceae</taxon>
        <taxon>Eisenbergiella</taxon>
    </lineage>
</organism>
<evidence type="ECO:0000313" key="6">
    <source>
        <dbReference type="Proteomes" id="UP000261166"/>
    </source>
</evidence>
<dbReference type="EMBL" id="QVLV01000001">
    <property type="protein sequence ID" value="RGE65143.1"/>
    <property type="molecule type" value="Genomic_DNA"/>
</dbReference>
<proteinExistence type="predicted"/>
<dbReference type="InterPro" id="IPR050640">
    <property type="entry name" value="Bact_2-comp_sensor_kinase"/>
</dbReference>
<dbReference type="SMART" id="SM00387">
    <property type="entry name" value="HATPase_c"/>
    <property type="match status" value="1"/>
</dbReference>
<feature type="transmembrane region" description="Helical" evidence="1">
    <location>
        <begin position="20"/>
        <end position="43"/>
    </location>
</feature>
<evidence type="ECO:0000259" key="2">
    <source>
        <dbReference type="SMART" id="SM00387"/>
    </source>
</evidence>
<sequence>MLYFLSGRRRVMSNLSIKKQFQIILGCMAALSLILSVVSYTALDRLLLKNAAAYARNTSQKFDGEMHYLFQRIDSIFNTLLFDRNIEGLLHTPYSSKSQKYVKELLVQFTSFSIMNQDISDIALISPDMSWSNLYDADTLRRLSGQMEGTHGLYSFGFLSSSLTNTNISREKRMVFGCNVYGMHEMAYYGKYQGSLILSIDLKKAPIILPTEDESTTYFLLADSLENTFSFNCPEDIAACLLDSCREKNAFAAEEPVNYDTPDYLIYVTPVSNVGYRIISAIDKRQLRRDVLHTTIIITLIITASLMLLAFFMYILLHNMVSPLDQLSCYIEEIRQKPLNKKRMPLHLGGCSEIRTLNASFHELLDEQQKLTRQLYHTTVSLYETELEKKQAELEFLRSQINPHFLYNTLESIRDIAMEEQVPEIAGMSDALARLFRYNVKGDANVPFSQELEITQAYLDIQKARFPGKLEVICSVRPETLSVSIMKFLLQPLVENAVFHGIEPALRKGTLFIGARVQEGRLLITIQDDGIGIPPEQFAQLQEHLADISFINTYSQQHVGILNVAHRILLNYGEGYGLTLESAPEEGTRILLTLPADREGDAS</sequence>
<name>A0A3E3IDL8_9FIRM</name>
<reference evidence="5 6" key="1">
    <citation type="submission" date="2018-08" db="EMBL/GenBank/DDBJ databases">
        <title>A genome reference for cultivated species of the human gut microbiota.</title>
        <authorList>
            <person name="Zou Y."/>
            <person name="Xue W."/>
            <person name="Luo G."/>
        </authorList>
    </citation>
    <scope>NUCLEOTIDE SEQUENCE [LARGE SCALE GENOMIC DNA]</scope>
    <source>
        <strain evidence="4 6">AF26-4BH</strain>
        <strain evidence="3 5">TF05-5AC</strain>
    </source>
</reference>
<dbReference type="PANTHER" id="PTHR34220:SF7">
    <property type="entry name" value="SENSOR HISTIDINE KINASE YPDA"/>
    <property type="match status" value="1"/>
</dbReference>
<keyword evidence="1" id="KW-1133">Transmembrane helix</keyword>
<dbReference type="PANTHER" id="PTHR34220">
    <property type="entry name" value="SENSOR HISTIDINE KINASE YPDA"/>
    <property type="match status" value="1"/>
</dbReference>
<evidence type="ECO:0000313" key="3">
    <source>
        <dbReference type="EMBL" id="RGE65143.1"/>
    </source>
</evidence>
<keyword evidence="1" id="KW-0812">Transmembrane</keyword>
<dbReference type="GO" id="GO:0000155">
    <property type="term" value="F:phosphorelay sensor kinase activity"/>
    <property type="evidence" value="ECO:0007669"/>
    <property type="project" value="InterPro"/>
</dbReference>